<dbReference type="SUPFAM" id="SSF63829">
    <property type="entry name" value="Calcium-dependent phosphotriesterase"/>
    <property type="match status" value="1"/>
</dbReference>
<keyword evidence="2" id="KW-1185">Reference proteome</keyword>
<proteinExistence type="predicted"/>
<evidence type="ECO:0000313" key="2">
    <source>
        <dbReference type="Proteomes" id="UP001597497"/>
    </source>
</evidence>
<evidence type="ECO:0000313" key="1">
    <source>
        <dbReference type="EMBL" id="MFD2673198.1"/>
    </source>
</evidence>
<dbReference type="Proteomes" id="UP001597497">
    <property type="component" value="Unassembled WGS sequence"/>
</dbReference>
<dbReference type="InterPro" id="IPR006521">
    <property type="entry name" value="Tail_protein_I"/>
</dbReference>
<protein>
    <submittedName>
        <fullName evidence="1">Phage tail protein</fullName>
    </submittedName>
</protein>
<reference evidence="2" key="1">
    <citation type="journal article" date="2019" name="Int. J. Syst. Evol. Microbiol.">
        <title>The Global Catalogue of Microorganisms (GCM) 10K type strain sequencing project: providing services to taxonomists for standard genome sequencing and annotation.</title>
        <authorList>
            <consortium name="The Broad Institute Genomics Platform"/>
            <consortium name="The Broad Institute Genome Sequencing Center for Infectious Disease"/>
            <person name="Wu L."/>
            <person name="Ma J."/>
        </authorList>
    </citation>
    <scope>NUCLEOTIDE SEQUENCE [LARGE SCALE GENOMIC DNA]</scope>
    <source>
        <strain evidence="2">KCTC 33676</strain>
    </source>
</reference>
<dbReference type="Pfam" id="PF09684">
    <property type="entry name" value="Tail_P2_I"/>
    <property type="match status" value="1"/>
</dbReference>
<name>A0ABW5RDY5_9BACL</name>
<accession>A0ABW5RDY5</accession>
<dbReference type="RefSeq" id="WP_379930757.1">
    <property type="nucleotide sequence ID" value="NZ_JBHUMM010000043.1"/>
</dbReference>
<gene>
    <name evidence="1" type="ORF">ACFSUC_16620</name>
</gene>
<comment type="caution">
    <text evidence="1">The sequence shown here is derived from an EMBL/GenBank/DDBJ whole genome shotgun (WGS) entry which is preliminary data.</text>
</comment>
<sequence>MQQSNPFFSFNKGMDWNQGVSENLWMHEQGIRLQQQQSYRVEDSLSLEKLDKMSEIAELTVSPEGMLYVLDEKANLWKYDHRNDHLERMYTSGHELFSPRALLAVTHEQLVMADPLKQNDKPGPVSGIVSYSLANGQPLWMVSEWKGEPVQPLVLYADPFEAGILWIFASLRKAESGVLFKINGNGAILKAVEVTDFLPAEMKESIIHGYKQIQLAAGRDRLYLSIPQSGAIRSYDKDSGSLLQAFSLLNRVRTGAGGGFAVDQQGQLYVGYSAQQPDEEVMIEQYSQEGVFQQTLTGYRGPCSRLMMDQKERLYVWNRTHHSLIRLTRQSRMLARRSSGVFEGIFLSCSVDATEAETIWHRVTQAAHIPNEAQIRFSYYTSDHRNLLLDDSYQDLDVYIRNSNIPLDEKLQKLKPLWIETKVNVQDALLIHAKGRYLWFKLELIGTERTTPILHKMRLYQPRQLYTQYLPAIYQSQSEGNAFLDRFLAMFGTLFDDFDERIQQTPAFFDLEAVQGESIQWLSSWIGLKGMEQLEESKLRELLRKAPILYRQRGTREGLEQLLEILLGDKPILVEYFQIKYQQNAELRQLFHTLYSAGPYTFCILLKPDSIRDEQHRYWIEQVIEQQKPAYTEARLIILQPWMHLDMHTYLGMNTFLSEPSLLQLNQQSAMPHHTVIIDRNQDHRLDVHTRLGLDSELE</sequence>
<dbReference type="EMBL" id="JBHUMM010000043">
    <property type="protein sequence ID" value="MFD2673198.1"/>
    <property type="molecule type" value="Genomic_DNA"/>
</dbReference>
<organism evidence="1 2">
    <name type="scientific">Marinicrinis sediminis</name>
    <dbReference type="NCBI Taxonomy" id="1652465"/>
    <lineage>
        <taxon>Bacteria</taxon>
        <taxon>Bacillati</taxon>
        <taxon>Bacillota</taxon>
        <taxon>Bacilli</taxon>
        <taxon>Bacillales</taxon>
        <taxon>Paenibacillaceae</taxon>
    </lineage>
</organism>
<dbReference type="InterPro" id="IPR011748">
    <property type="entry name" value="Unchr_phage_tail-like"/>
</dbReference>
<dbReference type="NCBIfam" id="TIGR02242">
    <property type="entry name" value="tail_TIGR02242"/>
    <property type="match status" value="1"/>
</dbReference>